<name>A0A941F2C2_9BACT</name>
<accession>A0A941F2C2</accession>
<protein>
    <submittedName>
        <fullName evidence="1">Uncharacterized protein</fullName>
    </submittedName>
</protein>
<dbReference type="Proteomes" id="UP000679220">
    <property type="component" value="Unassembled WGS sequence"/>
</dbReference>
<sequence>MLRIEIHKSRSKRYAEVVELAHRYGAIKDRELLILTIEDYDLFSAYEDYFDLLMIICKWKTVKAYYRGEPVKLYRFILNSKFIYDCASERHNADEKYCWQNPHKEGWTCKKLIKISRYVRDGVRNYYEYGAFNKDVWRIDKNALLDKLGSEVLSSKCHLCPYFDFQNIVEIVARGLPECLIADGIFFVQENGRIKHKISIDEINQMQMMGVLSKLVNYGFTKLALSMRPGEKFYNADKMYKKHLDGYLKRGISLN</sequence>
<proteinExistence type="predicted"/>
<keyword evidence="2" id="KW-1185">Reference proteome</keyword>
<evidence type="ECO:0000313" key="2">
    <source>
        <dbReference type="Proteomes" id="UP000679220"/>
    </source>
</evidence>
<dbReference type="AlphaFoldDB" id="A0A941F2C2"/>
<dbReference type="RefSeq" id="WP_212189357.1">
    <property type="nucleotide sequence ID" value="NZ_JAGTAR010000009.1"/>
</dbReference>
<reference evidence="1" key="2">
    <citation type="submission" date="2021-04" db="EMBL/GenBank/DDBJ databases">
        <authorList>
            <person name="Zhang T."/>
            <person name="Zhang Y."/>
            <person name="Lu D."/>
            <person name="Zuo D."/>
            <person name="Du Z."/>
        </authorList>
    </citation>
    <scope>NUCLEOTIDE SEQUENCE</scope>
    <source>
        <strain evidence="1">JR1</strain>
    </source>
</reference>
<reference evidence="1" key="1">
    <citation type="journal article" date="2018" name="Int. J. Syst. Evol. Microbiol.">
        <title>Carboxylicivirga sediminis sp. nov., isolated from coastal sediment.</title>
        <authorList>
            <person name="Wang F.Q."/>
            <person name="Ren L.H."/>
            <person name="Zou R.J."/>
            <person name="Sun Y.Z."/>
            <person name="Liu X.J."/>
            <person name="Jiang F."/>
            <person name="Liu L.J."/>
        </authorList>
    </citation>
    <scope>NUCLEOTIDE SEQUENCE</scope>
    <source>
        <strain evidence="1">JR1</strain>
    </source>
</reference>
<organism evidence="1 2">
    <name type="scientific">Carboxylicivirga sediminis</name>
    <dbReference type="NCBI Taxonomy" id="2006564"/>
    <lineage>
        <taxon>Bacteria</taxon>
        <taxon>Pseudomonadati</taxon>
        <taxon>Bacteroidota</taxon>
        <taxon>Bacteroidia</taxon>
        <taxon>Marinilabiliales</taxon>
        <taxon>Marinilabiliaceae</taxon>
        <taxon>Carboxylicivirga</taxon>
    </lineage>
</organism>
<dbReference type="EMBL" id="JAGTAR010000009">
    <property type="protein sequence ID" value="MBR8535451.1"/>
    <property type="molecule type" value="Genomic_DNA"/>
</dbReference>
<gene>
    <name evidence="1" type="ORF">KDU71_07760</name>
</gene>
<evidence type="ECO:0000313" key="1">
    <source>
        <dbReference type="EMBL" id="MBR8535451.1"/>
    </source>
</evidence>
<comment type="caution">
    <text evidence="1">The sequence shown here is derived from an EMBL/GenBank/DDBJ whole genome shotgun (WGS) entry which is preliminary data.</text>
</comment>